<evidence type="ECO:0000313" key="3">
    <source>
        <dbReference type="EMBL" id="VCU07099.1"/>
    </source>
</evidence>
<keyword evidence="4" id="KW-1185">Reference proteome</keyword>
<evidence type="ECO:0000313" key="4">
    <source>
        <dbReference type="Proteomes" id="UP000289200"/>
    </source>
</evidence>
<dbReference type="EMBL" id="UWOC01000022">
    <property type="protein sequence ID" value="VCU07099.1"/>
    <property type="molecule type" value="Genomic_DNA"/>
</dbReference>
<feature type="transmembrane region" description="Helical" evidence="1">
    <location>
        <begin position="20"/>
        <end position="37"/>
    </location>
</feature>
<dbReference type="AlphaFoldDB" id="A0A3S4BTU2"/>
<dbReference type="OrthoDB" id="7961048at2"/>
<reference evidence="4" key="2">
    <citation type="submission" date="2018-10" db="EMBL/GenBank/DDBJ databases">
        <authorList>
            <person name="Peiro R."/>
            <person name="Begona"/>
            <person name="Cbmso G."/>
            <person name="Lopez M."/>
            <person name="Gonzalez S."/>
            <person name="Sacristan E."/>
            <person name="Castillo E."/>
        </authorList>
    </citation>
    <scope>NUCLEOTIDE SEQUENCE [LARGE SCALE GENOMIC DNA]</scope>
</reference>
<keyword evidence="1" id="KW-0472">Membrane</keyword>
<keyword evidence="1" id="KW-0812">Transmembrane</keyword>
<dbReference type="EMBL" id="WNKV01000001">
    <property type="protein sequence ID" value="MTW14694.1"/>
    <property type="molecule type" value="Genomic_DNA"/>
</dbReference>
<dbReference type="Proteomes" id="UP000438991">
    <property type="component" value="Unassembled WGS sequence"/>
</dbReference>
<organism evidence="3 4">
    <name type="scientific">Rhodoplanes serenus</name>
    <dbReference type="NCBI Taxonomy" id="200615"/>
    <lineage>
        <taxon>Bacteria</taxon>
        <taxon>Pseudomonadati</taxon>
        <taxon>Pseudomonadota</taxon>
        <taxon>Alphaproteobacteria</taxon>
        <taxon>Hyphomicrobiales</taxon>
        <taxon>Nitrobacteraceae</taxon>
        <taxon>Rhodoplanes</taxon>
    </lineage>
</organism>
<dbReference type="RefSeq" id="WP_129607467.1">
    <property type="nucleotide sequence ID" value="NZ_NPEW01000033.1"/>
</dbReference>
<reference evidence="3" key="1">
    <citation type="submission" date="2018-10" db="EMBL/GenBank/DDBJ databases">
        <authorList>
            <person name="Peiro R."/>
            <person name="Begona"/>
            <person name="Cbmso G."/>
            <person name="Lopez M."/>
            <person name="Gonzalez S."/>
            <person name="Sacristan E."/>
            <person name="Castillo E."/>
        </authorList>
    </citation>
    <scope>NUCLEOTIDE SEQUENCE</scope>
    <source>
        <strain evidence="3">Rhod_genome</strain>
    </source>
</reference>
<dbReference type="Proteomes" id="UP000289200">
    <property type="component" value="Unassembled WGS sequence"/>
</dbReference>
<evidence type="ECO:0000256" key="1">
    <source>
        <dbReference type="SAM" id="Phobius"/>
    </source>
</evidence>
<sequence>MAERMEQVLTGPRAKEAMDFRLIFAVAFAAFLVDATGRRVLMRLFRIGPPIDTNRSIVAEARALACKYVPFAFMG</sequence>
<evidence type="ECO:0000313" key="2">
    <source>
        <dbReference type="EMBL" id="MTW14694.1"/>
    </source>
</evidence>
<comment type="caution">
    <text evidence="3">The sequence shown here is derived from an EMBL/GenBank/DDBJ whole genome shotgun (WGS) entry which is preliminary data.</text>
</comment>
<keyword evidence="1" id="KW-1133">Transmembrane helix</keyword>
<gene>
    <name evidence="2" type="ORF">GJ689_00495</name>
    <name evidence="3" type="ORF">RHODGE_RHODGE_00403</name>
</gene>
<protein>
    <submittedName>
        <fullName evidence="3">Uncharacterized protein</fullName>
    </submittedName>
</protein>
<evidence type="ECO:0000313" key="5">
    <source>
        <dbReference type="Proteomes" id="UP000438991"/>
    </source>
</evidence>
<reference evidence="2 5" key="3">
    <citation type="submission" date="2019-11" db="EMBL/GenBank/DDBJ databases">
        <title>Whole-genome sequence of Rhodoplanes serenus DSM 18633, type strain.</title>
        <authorList>
            <person name="Kyndt J.A."/>
            <person name="Meyer T.E."/>
        </authorList>
    </citation>
    <scope>NUCLEOTIDE SEQUENCE [LARGE SCALE GENOMIC DNA]</scope>
    <source>
        <strain evidence="2 5">DSM 18633</strain>
    </source>
</reference>
<name>A0A3S4BTU2_9BRAD</name>
<proteinExistence type="predicted"/>
<accession>A0A3S4BTU2</accession>